<gene>
    <name evidence="3" type="ORF">RH857_07000</name>
</gene>
<protein>
    <submittedName>
        <fullName evidence="3">SH3 domain-containing protein</fullName>
    </submittedName>
</protein>
<dbReference type="Pfam" id="PF08239">
    <property type="entry name" value="SH3_3"/>
    <property type="match status" value="1"/>
</dbReference>
<evidence type="ECO:0000259" key="2">
    <source>
        <dbReference type="Pfam" id="PF08239"/>
    </source>
</evidence>
<organism evidence="3 4">
    <name type="scientific">Nesterenkonia flava</name>
    <dbReference type="NCBI Taxonomy" id="469799"/>
    <lineage>
        <taxon>Bacteria</taxon>
        <taxon>Bacillati</taxon>
        <taxon>Actinomycetota</taxon>
        <taxon>Actinomycetes</taxon>
        <taxon>Micrococcales</taxon>
        <taxon>Micrococcaceae</taxon>
        <taxon>Nesterenkonia</taxon>
    </lineage>
</organism>
<dbReference type="InterPro" id="IPR003646">
    <property type="entry name" value="SH3-like_bac-type"/>
</dbReference>
<name>A0ABU1FT85_9MICC</name>
<keyword evidence="4" id="KW-1185">Reference proteome</keyword>
<dbReference type="Proteomes" id="UP001260872">
    <property type="component" value="Unassembled WGS sequence"/>
</dbReference>
<reference evidence="4" key="1">
    <citation type="submission" date="2023-07" db="EMBL/GenBank/DDBJ databases">
        <title>Description of three actinobacteria isolated from air of manufacturing shop in a pharmaceutical factory.</title>
        <authorList>
            <person name="Zhang D.-F."/>
        </authorList>
    </citation>
    <scope>NUCLEOTIDE SEQUENCE [LARGE SCALE GENOMIC DNA]</scope>
    <source>
        <strain evidence="4">CCTCC AB 207010</strain>
    </source>
</reference>
<evidence type="ECO:0000313" key="4">
    <source>
        <dbReference type="Proteomes" id="UP001260872"/>
    </source>
</evidence>
<sequence length="65" mass="7538">MQTWRATYSVPLREEPSTSSEKLRQVPRNTTLRALEQRGEWLRAEYDHDGETVTGWVNTGFISQA</sequence>
<feature type="domain" description="SH3b" evidence="2">
    <location>
        <begin position="10"/>
        <end position="63"/>
    </location>
</feature>
<evidence type="ECO:0000313" key="3">
    <source>
        <dbReference type="EMBL" id="MDR5711880.1"/>
    </source>
</evidence>
<accession>A0ABU1FT85</accession>
<feature type="compositionally biased region" description="Basic and acidic residues" evidence="1">
    <location>
        <begin position="12"/>
        <end position="24"/>
    </location>
</feature>
<comment type="caution">
    <text evidence="3">The sequence shown here is derived from an EMBL/GenBank/DDBJ whole genome shotgun (WGS) entry which is preliminary data.</text>
</comment>
<feature type="region of interest" description="Disordered" evidence="1">
    <location>
        <begin position="1"/>
        <end position="25"/>
    </location>
</feature>
<evidence type="ECO:0000256" key="1">
    <source>
        <dbReference type="SAM" id="MobiDB-lite"/>
    </source>
</evidence>
<proteinExistence type="predicted"/>
<dbReference type="Gene3D" id="2.30.30.40">
    <property type="entry name" value="SH3 Domains"/>
    <property type="match status" value="1"/>
</dbReference>
<dbReference type="EMBL" id="JAVKGT010000015">
    <property type="protein sequence ID" value="MDR5711880.1"/>
    <property type="molecule type" value="Genomic_DNA"/>
</dbReference>